<dbReference type="PANTHER" id="PTHR23511">
    <property type="entry name" value="SYNAPTIC VESICLE GLYCOPROTEIN 2"/>
    <property type="match status" value="1"/>
</dbReference>
<evidence type="ECO:0000256" key="4">
    <source>
        <dbReference type="ARBA" id="ARBA00022989"/>
    </source>
</evidence>
<dbReference type="AlphaFoldDB" id="A0ABD1WYT9"/>
<organism evidence="8 9">
    <name type="scientific">Forsythia ovata</name>
    <dbReference type="NCBI Taxonomy" id="205694"/>
    <lineage>
        <taxon>Eukaryota</taxon>
        <taxon>Viridiplantae</taxon>
        <taxon>Streptophyta</taxon>
        <taxon>Embryophyta</taxon>
        <taxon>Tracheophyta</taxon>
        <taxon>Spermatophyta</taxon>
        <taxon>Magnoliopsida</taxon>
        <taxon>eudicotyledons</taxon>
        <taxon>Gunneridae</taxon>
        <taxon>Pentapetalae</taxon>
        <taxon>asterids</taxon>
        <taxon>lamiids</taxon>
        <taxon>Lamiales</taxon>
        <taxon>Oleaceae</taxon>
        <taxon>Forsythieae</taxon>
        <taxon>Forsythia</taxon>
    </lineage>
</organism>
<reference evidence="9" key="1">
    <citation type="submission" date="2024-07" db="EMBL/GenBank/DDBJ databases">
        <title>Two chromosome-level genome assemblies of Korean endemic species Abeliophyllum distichum and Forsythia ovata (Oleaceae).</title>
        <authorList>
            <person name="Jang H."/>
        </authorList>
    </citation>
    <scope>NUCLEOTIDE SEQUENCE [LARGE SCALE GENOMIC DNA]</scope>
</reference>
<dbReference type="PANTHER" id="PTHR23511:SF5">
    <property type="entry name" value="MAJOR FACILITATOR-TYPE TRANSPORTER HXNZ-RELATED"/>
    <property type="match status" value="1"/>
</dbReference>
<keyword evidence="3 7" id="KW-0812">Transmembrane</keyword>
<proteinExistence type="inferred from homology"/>
<evidence type="ECO:0000256" key="1">
    <source>
        <dbReference type="ARBA" id="ARBA00004141"/>
    </source>
</evidence>
<evidence type="ECO:0000313" key="8">
    <source>
        <dbReference type="EMBL" id="KAL2553848.1"/>
    </source>
</evidence>
<accession>A0ABD1WYT9</accession>
<dbReference type="GO" id="GO:0016020">
    <property type="term" value="C:membrane"/>
    <property type="evidence" value="ECO:0007669"/>
    <property type="project" value="UniProtKB-SubCell"/>
</dbReference>
<keyword evidence="4 7" id="KW-1133">Transmembrane helix</keyword>
<dbReference type="Proteomes" id="UP001604277">
    <property type="component" value="Unassembled WGS sequence"/>
</dbReference>
<feature type="transmembrane region" description="Helical" evidence="7">
    <location>
        <begin position="70"/>
        <end position="90"/>
    </location>
</feature>
<evidence type="ECO:0000256" key="2">
    <source>
        <dbReference type="ARBA" id="ARBA00022448"/>
    </source>
</evidence>
<comment type="subcellular location">
    <subcellularLocation>
        <location evidence="1">Membrane</location>
        <topology evidence="1">Multi-pass membrane protein</topology>
    </subcellularLocation>
</comment>
<dbReference type="Gene3D" id="1.20.1250.20">
    <property type="entry name" value="MFS general substrate transporter like domains"/>
    <property type="match status" value="1"/>
</dbReference>
<evidence type="ECO:0000313" key="9">
    <source>
        <dbReference type="Proteomes" id="UP001604277"/>
    </source>
</evidence>
<keyword evidence="5 7" id="KW-0472">Membrane</keyword>
<evidence type="ECO:0000256" key="7">
    <source>
        <dbReference type="SAM" id="Phobius"/>
    </source>
</evidence>
<keyword evidence="9" id="KW-1185">Reference proteome</keyword>
<keyword evidence="8" id="KW-0762">Sugar transport</keyword>
<comment type="similarity">
    <text evidence="6">Belongs to the major facilitator superfamily. Phosphate:H(+) symporter (TC 2.A.1.9) family.</text>
</comment>
<feature type="transmembrane region" description="Helical" evidence="7">
    <location>
        <begin position="27"/>
        <end position="50"/>
    </location>
</feature>
<dbReference type="InterPro" id="IPR036259">
    <property type="entry name" value="MFS_trans_sf"/>
</dbReference>
<dbReference type="EMBL" id="JBFOLJ010000002">
    <property type="protein sequence ID" value="KAL2553848.1"/>
    <property type="molecule type" value="Genomic_DNA"/>
</dbReference>
<sequence>MGDRDQSLGYTLDEALSTVGFGTFQGLALLFSGAGWVAEAMEMMLLSFIGPSVKSEWTLSSTEESLLTTAVFGGMLVGAYFWGFIIGCLWEKVGISSSIFPSHKKQVRGNNGGIVDLYKIVSFVVINVFEWVA</sequence>
<dbReference type="SUPFAM" id="SSF103473">
    <property type="entry name" value="MFS general substrate transporter"/>
    <property type="match status" value="1"/>
</dbReference>
<keyword evidence="2" id="KW-0813">Transport</keyword>
<evidence type="ECO:0000256" key="6">
    <source>
        <dbReference type="ARBA" id="ARBA00044504"/>
    </source>
</evidence>
<gene>
    <name evidence="8" type="ORF">Fot_07467</name>
</gene>
<evidence type="ECO:0000256" key="3">
    <source>
        <dbReference type="ARBA" id="ARBA00022692"/>
    </source>
</evidence>
<evidence type="ECO:0000256" key="5">
    <source>
        <dbReference type="ARBA" id="ARBA00023136"/>
    </source>
</evidence>
<protein>
    <submittedName>
        <fullName evidence="8">Sugar transporter</fullName>
    </submittedName>
</protein>
<comment type="caution">
    <text evidence="8">The sequence shown here is derived from an EMBL/GenBank/DDBJ whole genome shotgun (WGS) entry which is preliminary data.</text>
</comment>
<name>A0ABD1WYT9_9LAMI</name>